<protein>
    <submittedName>
        <fullName evidence="1">Uncharacterized protein</fullName>
    </submittedName>
</protein>
<name>A0A365YUT7_9PROT</name>
<comment type="caution">
    <text evidence="1">The sequence shown here is derived from an EMBL/GenBank/DDBJ whole genome shotgun (WGS) entry which is preliminary data.</text>
</comment>
<evidence type="ECO:0000313" key="1">
    <source>
        <dbReference type="EMBL" id="RBM06507.1"/>
    </source>
</evidence>
<evidence type="ECO:0000313" key="2">
    <source>
        <dbReference type="Proteomes" id="UP000252680"/>
    </source>
</evidence>
<proteinExistence type="predicted"/>
<gene>
    <name evidence="1" type="ORF">NJLHNGOC_09390</name>
</gene>
<dbReference type="Proteomes" id="UP000252680">
    <property type="component" value="Unassembled WGS sequence"/>
</dbReference>
<reference evidence="1 2" key="1">
    <citation type="submission" date="2018-05" db="EMBL/GenBank/DDBJ databases">
        <title>Komagataeibacter cocois sp. nov., for a novel cellulose- producing strain isolated from coconut milk.</title>
        <authorList>
            <person name="Liu L."/>
            <person name="Wang Y."/>
            <person name="Liu S."/>
            <person name="Bi J."/>
            <person name="Chen H."/>
            <person name="Deng J."/>
            <person name="Zhang C."/>
            <person name="Hu Q."/>
            <person name="Li C."/>
        </authorList>
    </citation>
    <scope>NUCLEOTIDE SEQUENCE [LARGE SCALE GENOMIC DNA]</scope>
    <source>
        <strain evidence="1 2">WE7</strain>
    </source>
</reference>
<dbReference type="AlphaFoldDB" id="A0A365YUT7"/>
<organism evidence="1 2">
    <name type="scientific">Novacetimonas cocois</name>
    <dbReference type="NCBI Taxonomy" id="1747507"/>
    <lineage>
        <taxon>Bacteria</taxon>
        <taxon>Pseudomonadati</taxon>
        <taxon>Pseudomonadota</taxon>
        <taxon>Alphaproteobacteria</taxon>
        <taxon>Acetobacterales</taxon>
        <taxon>Acetobacteraceae</taxon>
        <taxon>Novacetimonas</taxon>
    </lineage>
</organism>
<dbReference type="EMBL" id="QEXL01000011">
    <property type="protein sequence ID" value="RBM06507.1"/>
    <property type="molecule type" value="Genomic_DNA"/>
</dbReference>
<sequence>MMSESVGKPNTTASWDDDIRERLRMIEDKLSLIIEILAPKESDGPTLDEILGRLVTLVAAQGPVLRHIDATTGRTLDIQEGRAPLTSRPEEKDGTGV</sequence>
<keyword evidence="2" id="KW-1185">Reference proteome</keyword>
<accession>A0A365YUT7</accession>
<dbReference type="OrthoDB" id="7221041at2"/>